<organism evidence="2 3">
    <name type="scientific">Kribbella kalugense</name>
    <dbReference type="NCBI Taxonomy" id="2512221"/>
    <lineage>
        <taxon>Bacteria</taxon>
        <taxon>Bacillati</taxon>
        <taxon>Actinomycetota</taxon>
        <taxon>Actinomycetes</taxon>
        <taxon>Propionibacteriales</taxon>
        <taxon>Kribbellaceae</taxon>
        <taxon>Kribbella</taxon>
    </lineage>
</organism>
<reference evidence="2 3" key="1">
    <citation type="submission" date="2019-03" db="EMBL/GenBank/DDBJ databases">
        <title>Genomic Encyclopedia of Type Strains, Phase III (KMG-III): the genomes of soil and plant-associated and newly described type strains.</title>
        <authorList>
            <person name="Whitman W."/>
        </authorList>
    </citation>
    <scope>NUCLEOTIDE SEQUENCE [LARGE SCALE GENOMIC DNA]</scope>
    <source>
        <strain evidence="2 3">VKM Ac-2570</strain>
    </source>
</reference>
<evidence type="ECO:0000313" key="3">
    <source>
        <dbReference type="Proteomes" id="UP000295447"/>
    </source>
</evidence>
<accession>A0A4R7ZYB6</accession>
<protein>
    <submittedName>
        <fullName evidence="2">Uncharacterized protein</fullName>
    </submittedName>
</protein>
<comment type="caution">
    <text evidence="2">The sequence shown here is derived from an EMBL/GenBank/DDBJ whole genome shotgun (WGS) entry which is preliminary data.</text>
</comment>
<dbReference type="Proteomes" id="UP000295447">
    <property type="component" value="Unassembled WGS sequence"/>
</dbReference>
<keyword evidence="3" id="KW-1185">Reference proteome</keyword>
<dbReference type="EMBL" id="SODF01000001">
    <property type="protein sequence ID" value="TDW22746.1"/>
    <property type="molecule type" value="Genomic_DNA"/>
</dbReference>
<feature type="region of interest" description="Disordered" evidence="1">
    <location>
        <begin position="1"/>
        <end position="26"/>
    </location>
</feature>
<name>A0A4R7ZYB6_9ACTN</name>
<evidence type="ECO:0000256" key="1">
    <source>
        <dbReference type="SAM" id="MobiDB-lite"/>
    </source>
</evidence>
<gene>
    <name evidence="2" type="ORF">EV650_1592</name>
</gene>
<evidence type="ECO:0000313" key="2">
    <source>
        <dbReference type="EMBL" id="TDW22746.1"/>
    </source>
</evidence>
<dbReference type="AlphaFoldDB" id="A0A4R7ZYB6"/>
<sequence length="67" mass="7384">MNATYEVGGAGSEHVHKRQRQSPTLQLSILNPETRSHDMAMSSSLLEIDSRSNRVPQELLCKNSCGS</sequence>
<proteinExistence type="predicted"/>